<feature type="domain" description="FAD/NAD(P)-binding" evidence="7">
    <location>
        <begin position="322"/>
        <end position="408"/>
    </location>
</feature>
<evidence type="ECO:0000256" key="6">
    <source>
        <dbReference type="ARBA" id="ARBA00048132"/>
    </source>
</evidence>
<evidence type="ECO:0000256" key="5">
    <source>
        <dbReference type="ARBA" id="ARBA00023284"/>
    </source>
</evidence>
<dbReference type="InterPro" id="IPR008255">
    <property type="entry name" value="Pyr_nucl-diS_OxRdtase_2_AS"/>
</dbReference>
<reference evidence="8 9" key="1">
    <citation type="submission" date="2017-07" db="EMBL/GenBank/DDBJ databases">
        <title>Bifidobacterium novel species.</title>
        <authorList>
            <person name="Lugli G.A."/>
            <person name="Milani C."/>
            <person name="Duranti S."/>
            <person name="Mangifesta M."/>
        </authorList>
    </citation>
    <scope>NUCLEOTIDE SEQUENCE [LARGE SCALE GENOMIC DNA]</scope>
    <source>
        <strain evidence="9">Uis1B</strain>
    </source>
</reference>
<evidence type="ECO:0000256" key="4">
    <source>
        <dbReference type="ARBA" id="ARBA00023157"/>
    </source>
</evidence>
<dbReference type="AlphaFoldDB" id="A0A2N5J9Y4"/>
<dbReference type="PANTHER" id="PTHR48105">
    <property type="entry name" value="THIOREDOXIN REDUCTASE 1-RELATED-RELATED"/>
    <property type="match status" value="1"/>
</dbReference>
<dbReference type="PROSITE" id="PS00573">
    <property type="entry name" value="PYRIDINE_REDOX_2"/>
    <property type="match status" value="1"/>
</dbReference>
<gene>
    <name evidence="8" type="ORF">Uis1B_1135</name>
</gene>
<comment type="caution">
    <text evidence="8">The sequence shown here is derived from an EMBL/GenBank/DDBJ whole genome shotgun (WGS) entry which is preliminary data.</text>
</comment>
<dbReference type="GO" id="GO:0004791">
    <property type="term" value="F:thioredoxin-disulfide reductase (NADPH) activity"/>
    <property type="evidence" value="ECO:0007669"/>
    <property type="project" value="UniProtKB-EC"/>
</dbReference>
<evidence type="ECO:0000256" key="2">
    <source>
        <dbReference type="ARBA" id="ARBA00022827"/>
    </source>
</evidence>
<sequence length="421" mass="43836">MPLLYRGGMAEHVHNAIIIGSGPAGYTAAIYLGRAGYAPLLIAGALTPGGQLINTTEVENFPGFPDGVLGPDLMDRMKAQAQRFGTEILYRDAVKTSLDAEIKTVTTDDGSVYSARTVILATGSSYRKLGVPGEERYSGNGVSYCATCDGSFFRDQPIVVIGGGDSAMEEADFLSRFGSSVTLIHRRDEFRASKIMVDRVRRNPKISLLMNTVVTRILGDKEYQAELPEGAVSQTGSVSAAESGLAAEGISLPVQKPMDDPALSTAFSVFGGGTSSGALSLGATTVNIGSGTSGDSDADSPSGFAAVFGTPTDRTATDKTAMNKESAAAVEVRNVLSGETDLIPANGIFVAIGHVPQTGFLDSALRLDDDGYIPVDGGSTRTNLSGVFAAGDAVDRVYRQAISAAGMGCRAALDAQEYLTR</sequence>
<dbReference type="EMBL" id="NMWU01000020">
    <property type="protein sequence ID" value="PLS31023.1"/>
    <property type="molecule type" value="Genomic_DNA"/>
</dbReference>
<accession>A0A2N5J9Y4</accession>
<dbReference type="PRINTS" id="PR00469">
    <property type="entry name" value="PNDRDTASEII"/>
</dbReference>
<dbReference type="InterPro" id="IPR050097">
    <property type="entry name" value="Ferredoxin-NADP_redctase_2"/>
</dbReference>
<dbReference type="InterPro" id="IPR023753">
    <property type="entry name" value="FAD/NAD-binding_dom"/>
</dbReference>
<name>A0A2N5J9Y4_9BIFI</name>
<dbReference type="SUPFAM" id="SSF51905">
    <property type="entry name" value="FAD/NAD(P)-binding domain"/>
    <property type="match status" value="1"/>
</dbReference>
<keyword evidence="3" id="KW-0560">Oxidoreductase</keyword>
<keyword evidence="5" id="KW-0676">Redox-active center</keyword>
<evidence type="ECO:0000259" key="7">
    <source>
        <dbReference type="Pfam" id="PF07992"/>
    </source>
</evidence>
<dbReference type="Proteomes" id="UP000235050">
    <property type="component" value="Unassembled WGS sequence"/>
</dbReference>
<evidence type="ECO:0000313" key="8">
    <source>
        <dbReference type="EMBL" id="PLS31023.1"/>
    </source>
</evidence>
<dbReference type="Gene3D" id="3.50.50.60">
    <property type="entry name" value="FAD/NAD(P)-binding domain"/>
    <property type="match status" value="4"/>
</dbReference>
<proteinExistence type="predicted"/>
<dbReference type="Pfam" id="PF07992">
    <property type="entry name" value="Pyr_redox_2"/>
    <property type="match status" value="2"/>
</dbReference>
<comment type="catalytic activity">
    <reaction evidence="6">
        <text>[thioredoxin]-dithiol + NADP(+) = [thioredoxin]-disulfide + NADPH + H(+)</text>
        <dbReference type="Rhea" id="RHEA:20345"/>
        <dbReference type="Rhea" id="RHEA-COMP:10698"/>
        <dbReference type="Rhea" id="RHEA-COMP:10700"/>
        <dbReference type="ChEBI" id="CHEBI:15378"/>
        <dbReference type="ChEBI" id="CHEBI:29950"/>
        <dbReference type="ChEBI" id="CHEBI:50058"/>
        <dbReference type="ChEBI" id="CHEBI:57783"/>
        <dbReference type="ChEBI" id="CHEBI:58349"/>
        <dbReference type="EC" id="1.8.1.9"/>
    </reaction>
</comment>
<dbReference type="PRINTS" id="PR00368">
    <property type="entry name" value="FADPNR"/>
</dbReference>
<keyword evidence="1" id="KW-0285">Flavoprotein</keyword>
<keyword evidence="2" id="KW-0274">FAD</keyword>
<keyword evidence="4" id="KW-1015">Disulfide bond</keyword>
<keyword evidence="9" id="KW-1185">Reference proteome</keyword>
<evidence type="ECO:0000256" key="1">
    <source>
        <dbReference type="ARBA" id="ARBA00022630"/>
    </source>
</evidence>
<protein>
    <submittedName>
        <fullName evidence="8">Thioredoxin reductase</fullName>
    </submittedName>
</protein>
<organism evidence="8 9">
    <name type="scientific">Bifidobacterium margollesii</name>
    <dbReference type="NCBI Taxonomy" id="2020964"/>
    <lineage>
        <taxon>Bacteria</taxon>
        <taxon>Bacillati</taxon>
        <taxon>Actinomycetota</taxon>
        <taxon>Actinomycetes</taxon>
        <taxon>Bifidobacteriales</taxon>
        <taxon>Bifidobacteriaceae</taxon>
        <taxon>Bifidobacterium</taxon>
    </lineage>
</organism>
<feature type="domain" description="FAD/NAD(P)-binding" evidence="7">
    <location>
        <begin position="16"/>
        <end position="232"/>
    </location>
</feature>
<dbReference type="InterPro" id="IPR036188">
    <property type="entry name" value="FAD/NAD-bd_sf"/>
</dbReference>
<evidence type="ECO:0000313" key="9">
    <source>
        <dbReference type="Proteomes" id="UP000235050"/>
    </source>
</evidence>
<evidence type="ECO:0000256" key="3">
    <source>
        <dbReference type="ARBA" id="ARBA00023002"/>
    </source>
</evidence>